<gene>
    <name evidence="2" type="ORF">ANN_15013</name>
</gene>
<organism evidence="2 3">
    <name type="scientific">Periplaneta americana</name>
    <name type="common">American cockroach</name>
    <name type="synonym">Blatta americana</name>
    <dbReference type="NCBI Taxonomy" id="6978"/>
    <lineage>
        <taxon>Eukaryota</taxon>
        <taxon>Metazoa</taxon>
        <taxon>Ecdysozoa</taxon>
        <taxon>Arthropoda</taxon>
        <taxon>Hexapoda</taxon>
        <taxon>Insecta</taxon>
        <taxon>Pterygota</taxon>
        <taxon>Neoptera</taxon>
        <taxon>Polyneoptera</taxon>
        <taxon>Dictyoptera</taxon>
        <taxon>Blattodea</taxon>
        <taxon>Blattoidea</taxon>
        <taxon>Blattidae</taxon>
        <taxon>Blattinae</taxon>
        <taxon>Periplaneta</taxon>
    </lineage>
</organism>
<reference evidence="2 3" key="1">
    <citation type="journal article" date="2022" name="Allergy">
        <title>Genome assembly and annotation of Periplaneta americana reveal a comprehensive cockroach allergen profile.</title>
        <authorList>
            <person name="Wang L."/>
            <person name="Xiong Q."/>
            <person name="Saelim N."/>
            <person name="Wang L."/>
            <person name="Nong W."/>
            <person name="Wan A.T."/>
            <person name="Shi M."/>
            <person name="Liu X."/>
            <person name="Cao Q."/>
            <person name="Hui J.H.L."/>
            <person name="Sookrung N."/>
            <person name="Leung T.F."/>
            <person name="Tungtrongchitr A."/>
            <person name="Tsui S.K.W."/>
        </authorList>
    </citation>
    <scope>NUCLEOTIDE SEQUENCE [LARGE SCALE GENOMIC DNA]</scope>
    <source>
        <strain evidence="2">PWHHKU_190912</strain>
    </source>
</reference>
<protein>
    <recommendedName>
        <fullName evidence="4">Mos1 transposase HTH domain-containing protein</fullName>
    </recommendedName>
</protein>
<comment type="caution">
    <text evidence="2">The sequence shown here is derived from an EMBL/GenBank/DDBJ whole genome shotgun (WGS) entry which is preliminary data.</text>
</comment>
<proteinExistence type="predicted"/>
<evidence type="ECO:0000313" key="2">
    <source>
        <dbReference type="EMBL" id="KAJ4439057.1"/>
    </source>
</evidence>
<dbReference type="Proteomes" id="UP001148838">
    <property type="component" value="Unassembled WGS sequence"/>
</dbReference>
<dbReference type="PANTHER" id="PTHR46060:SF1">
    <property type="entry name" value="MARINER MOS1 TRANSPOSASE-LIKE PROTEIN"/>
    <property type="match status" value="1"/>
</dbReference>
<feature type="region of interest" description="Disordered" evidence="1">
    <location>
        <begin position="276"/>
        <end position="296"/>
    </location>
</feature>
<keyword evidence="3" id="KW-1185">Reference proteome</keyword>
<accession>A0ABQ8SZF5</accession>
<evidence type="ECO:0000256" key="1">
    <source>
        <dbReference type="SAM" id="MobiDB-lite"/>
    </source>
</evidence>
<dbReference type="EMBL" id="JAJSOF020000019">
    <property type="protein sequence ID" value="KAJ4439057.1"/>
    <property type="molecule type" value="Genomic_DNA"/>
</dbReference>
<evidence type="ECO:0000313" key="3">
    <source>
        <dbReference type="Proteomes" id="UP001148838"/>
    </source>
</evidence>
<dbReference type="PANTHER" id="PTHR46060">
    <property type="entry name" value="MARINER MOS1 TRANSPOSASE-LIKE PROTEIN"/>
    <property type="match status" value="1"/>
</dbReference>
<sequence>MAGLCEGGNEAPGSLKVICNVYKMIDNDGSFRQRAVIKFHVKEETFTAEIHLRLQRAYGDVCMFASSVRRWVKHFGDGNKSIQDEPRSGRPQTVSTERNKERVDEFWDAFWLNFLNLDRPYVLSAIFRLPDLEASDYHLFGSVKEQLQGQRYETLEDIPENSVFGKMKRTSTAREFSNLQNGGKNKRGKNEEKRLKAFEMWIWRRMERVKCTDRTRNEAVLERVGEERMMLKLIGKRKRNWLGHWLRRNNLLKDTLEGTVNRRRVRGRRRYQMTDDTKIYASHEDSKRSPHLWRNG</sequence>
<feature type="compositionally biased region" description="Basic and acidic residues" evidence="1">
    <location>
        <begin position="276"/>
        <end position="288"/>
    </location>
</feature>
<name>A0ABQ8SZF5_PERAM</name>
<dbReference type="InterPro" id="IPR052709">
    <property type="entry name" value="Transposase-MT_Hybrid"/>
</dbReference>
<evidence type="ECO:0008006" key="4">
    <source>
        <dbReference type="Google" id="ProtNLM"/>
    </source>
</evidence>